<sequence length="120" mass="14012">MHASHQVPWTCAPSSSLDILEPDLLLEQVVLHSPRKHQEISLNLQLLFLSCLFLYKRKLSRPMLWLWVRSNRRICTTPESSELFLGCLLYLTNQHHSCEHGNCTMEIPKTQLQENFTNLL</sequence>
<dbReference type="Proteomes" id="UP000472266">
    <property type="component" value="Chromosome 9"/>
</dbReference>
<evidence type="ECO:0000313" key="1">
    <source>
        <dbReference type="Ensembl" id="ENSSHBP00005016084.1"/>
    </source>
</evidence>
<dbReference type="AlphaFoldDB" id="A0A672UMC7"/>
<keyword evidence="2" id="KW-1185">Reference proteome</keyword>
<reference evidence="1" key="2">
    <citation type="submission" date="2025-08" db="UniProtKB">
        <authorList>
            <consortium name="Ensembl"/>
        </authorList>
    </citation>
    <scope>IDENTIFICATION</scope>
</reference>
<protein>
    <submittedName>
        <fullName evidence="1">Uncharacterized protein</fullName>
    </submittedName>
</protein>
<organism evidence="1 2">
    <name type="scientific">Strigops habroptila</name>
    <name type="common">Kakapo</name>
    <dbReference type="NCBI Taxonomy" id="2489341"/>
    <lineage>
        <taxon>Eukaryota</taxon>
        <taxon>Metazoa</taxon>
        <taxon>Chordata</taxon>
        <taxon>Craniata</taxon>
        <taxon>Vertebrata</taxon>
        <taxon>Euteleostomi</taxon>
        <taxon>Archelosauria</taxon>
        <taxon>Archosauria</taxon>
        <taxon>Dinosauria</taxon>
        <taxon>Saurischia</taxon>
        <taxon>Theropoda</taxon>
        <taxon>Coelurosauria</taxon>
        <taxon>Aves</taxon>
        <taxon>Neognathae</taxon>
        <taxon>Neoaves</taxon>
        <taxon>Telluraves</taxon>
        <taxon>Australaves</taxon>
        <taxon>Psittaciformes</taxon>
        <taxon>Psittacidae</taxon>
        <taxon>Strigops</taxon>
    </lineage>
</organism>
<dbReference type="Ensembl" id="ENSSHBT00005019277.1">
    <property type="protein sequence ID" value="ENSSHBP00005016084.1"/>
    <property type="gene ID" value="ENSSHBG00005014051.1"/>
</dbReference>
<name>A0A672UMC7_STRHB</name>
<proteinExistence type="predicted"/>
<accession>A0A672UMC7</accession>
<dbReference type="InParanoid" id="A0A672UMC7"/>
<evidence type="ECO:0000313" key="2">
    <source>
        <dbReference type="Proteomes" id="UP000472266"/>
    </source>
</evidence>
<reference evidence="1 2" key="1">
    <citation type="submission" date="2019-11" db="EMBL/GenBank/DDBJ databases">
        <title>Strigops habroptila (kakapo) genome, bStrHab1, primary haplotype, v2.</title>
        <authorList>
            <person name="Jarvis E.D."/>
            <person name="Howard J."/>
            <person name="Rhie A."/>
            <person name="Phillippy A."/>
            <person name="Korlach J."/>
            <person name="Digby A."/>
            <person name="Iorns D."/>
            <person name="Eason D."/>
            <person name="Robertson B."/>
            <person name="Raemaekers T."/>
            <person name="Howe K."/>
            <person name="Lewin H."/>
            <person name="Damas J."/>
            <person name="Hastie A."/>
            <person name="Tracey A."/>
            <person name="Chow W."/>
            <person name="Fedrigo O."/>
        </authorList>
    </citation>
    <scope>NUCLEOTIDE SEQUENCE [LARGE SCALE GENOMIC DNA]</scope>
</reference>
<reference evidence="1" key="3">
    <citation type="submission" date="2025-09" db="UniProtKB">
        <authorList>
            <consortium name="Ensembl"/>
        </authorList>
    </citation>
    <scope>IDENTIFICATION</scope>
</reference>